<organism evidence="2 3">
    <name type="scientific">Bacteroides pyogenes F0041</name>
    <dbReference type="NCBI Taxonomy" id="1321819"/>
    <lineage>
        <taxon>Bacteria</taxon>
        <taxon>Pseudomonadati</taxon>
        <taxon>Bacteroidota</taxon>
        <taxon>Bacteroidia</taxon>
        <taxon>Bacteroidales</taxon>
        <taxon>Bacteroidaceae</taxon>
        <taxon>Bacteroides</taxon>
    </lineage>
</organism>
<evidence type="ECO:0000256" key="1">
    <source>
        <dbReference type="SAM" id="MobiDB-lite"/>
    </source>
</evidence>
<name>U2E8C2_9BACE</name>
<evidence type="ECO:0000313" key="2">
    <source>
        <dbReference type="EMBL" id="ERI88746.1"/>
    </source>
</evidence>
<reference evidence="2 3" key="1">
    <citation type="submission" date="2013-08" db="EMBL/GenBank/DDBJ databases">
        <authorList>
            <person name="Weinstock G."/>
            <person name="Sodergren E."/>
            <person name="Wylie T."/>
            <person name="Fulton L."/>
            <person name="Fulton R."/>
            <person name="Fronick C."/>
            <person name="O'Laughlin M."/>
            <person name="Godfrey J."/>
            <person name="Miner T."/>
            <person name="Herter B."/>
            <person name="Appelbaum E."/>
            <person name="Cordes M."/>
            <person name="Lek S."/>
            <person name="Wollam A."/>
            <person name="Pepin K.H."/>
            <person name="Palsikar V.B."/>
            <person name="Mitreva M."/>
            <person name="Wilson R.K."/>
        </authorList>
    </citation>
    <scope>NUCLEOTIDE SEQUENCE [LARGE SCALE GENOMIC DNA]</scope>
    <source>
        <strain evidence="2 3">F0041</strain>
    </source>
</reference>
<dbReference type="HOGENOM" id="CLU_2727922_0_0_10"/>
<feature type="non-terminal residue" evidence="2">
    <location>
        <position position="1"/>
    </location>
</feature>
<dbReference type="EMBL" id="AWSV01000025">
    <property type="protein sequence ID" value="ERI88746.1"/>
    <property type="molecule type" value="Genomic_DNA"/>
</dbReference>
<dbReference type="AlphaFoldDB" id="U2E8C2"/>
<feature type="region of interest" description="Disordered" evidence="1">
    <location>
        <begin position="1"/>
        <end position="36"/>
    </location>
</feature>
<dbReference type="Proteomes" id="UP000016496">
    <property type="component" value="Unassembled WGS sequence"/>
</dbReference>
<accession>U2E8C2</accession>
<dbReference type="PATRIC" id="fig|1321819.3.peg.369"/>
<feature type="compositionally biased region" description="Basic and acidic residues" evidence="1">
    <location>
        <begin position="1"/>
        <end position="11"/>
    </location>
</feature>
<gene>
    <name evidence="2" type="ORF">HMPREF1981_00393</name>
</gene>
<comment type="caution">
    <text evidence="2">The sequence shown here is derived from an EMBL/GenBank/DDBJ whole genome shotgun (WGS) entry which is preliminary data.</text>
</comment>
<evidence type="ECO:0000313" key="3">
    <source>
        <dbReference type="Proteomes" id="UP000016496"/>
    </source>
</evidence>
<proteinExistence type="predicted"/>
<protein>
    <submittedName>
        <fullName evidence="2">Uncharacterized protein</fullName>
    </submittedName>
</protein>
<sequence>GVEQPHSREACKTIPEMAELPRREEVPADTARLPTRQDKDDGIFINLSFIKYLFCSKLPDPPRLSGRRERK</sequence>